<keyword evidence="3 9" id="KW-0812">Transmembrane</keyword>
<evidence type="ECO:0000256" key="9">
    <source>
        <dbReference type="RuleBase" id="RU000688"/>
    </source>
</evidence>
<proteinExistence type="inferred from homology"/>
<feature type="transmembrane region" description="Helical" evidence="10">
    <location>
        <begin position="127"/>
        <end position="148"/>
    </location>
</feature>
<evidence type="ECO:0000313" key="13">
    <source>
        <dbReference type="Proteomes" id="UP000472276"/>
    </source>
</evidence>
<dbReference type="PANTHER" id="PTHR24249">
    <property type="entry name" value="HISTAMINE RECEPTOR-RELATED G-PROTEIN COUPLED RECEPTOR"/>
    <property type="match status" value="1"/>
</dbReference>
<keyword evidence="8 9" id="KW-0807">Transducer</keyword>
<evidence type="ECO:0000256" key="7">
    <source>
        <dbReference type="ARBA" id="ARBA00023170"/>
    </source>
</evidence>
<dbReference type="Ensembl" id="ENSOABT00000000569.2">
    <property type="protein sequence ID" value="ENSOABP00000000545.1"/>
    <property type="gene ID" value="ENSOABG00000000414.2"/>
</dbReference>
<evidence type="ECO:0000256" key="10">
    <source>
        <dbReference type="SAM" id="Phobius"/>
    </source>
</evidence>
<dbReference type="PROSITE" id="PS50262">
    <property type="entry name" value="G_PROTEIN_RECEP_F1_2"/>
    <property type="match status" value="1"/>
</dbReference>
<accession>A0A668RE65</accession>
<evidence type="ECO:0000256" key="8">
    <source>
        <dbReference type="ARBA" id="ARBA00023224"/>
    </source>
</evidence>
<organism evidence="12 13">
    <name type="scientific">Oreochromis aureus</name>
    <name type="common">Israeli tilapia</name>
    <name type="synonym">Chromis aureus</name>
    <dbReference type="NCBI Taxonomy" id="47969"/>
    <lineage>
        <taxon>Eukaryota</taxon>
        <taxon>Metazoa</taxon>
        <taxon>Chordata</taxon>
        <taxon>Craniata</taxon>
        <taxon>Vertebrata</taxon>
        <taxon>Euteleostomi</taxon>
        <taxon>Actinopterygii</taxon>
        <taxon>Neopterygii</taxon>
        <taxon>Teleostei</taxon>
        <taxon>Neoteleostei</taxon>
        <taxon>Acanthomorphata</taxon>
        <taxon>Ovalentaria</taxon>
        <taxon>Cichlomorphae</taxon>
        <taxon>Cichliformes</taxon>
        <taxon>Cichlidae</taxon>
        <taxon>African cichlids</taxon>
        <taxon>Pseudocrenilabrinae</taxon>
        <taxon>Oreochromini</taxon>
        <taxon>Oreochromis</taxon>
    </lineage>
</organism>
<dbReference type="AlphaFoldDB" id="A0A668RE65"/>
<evidence type="ECO:0000313" key="12">
    <source>
        <dbReference type="Ensembl" id="ENSOABP00000000545.1"/>
    </source>
</evidence>
<dbReference type="InterPro" id="IPR017452">
    <property type="entry name" value="GPCR_Rhodpsn_7TM"/>
</dbReference>
<evidence type="ECO:0000256" key="2">
    <source>
        <dbReference type="ARBA" id="ARBA00022475"/>
    </source>
</evidence>
<evidence type="ECO:0000259" key="11">
    <source>
        <dbReference type="PROSITE" id="PS50262"/>
    </source>
</evidence>
<dbReference type="SUPFAM" id="SSF81321">
    <property type="entry name" value="Family A G protein-coupled receptor-like"/>
    <property type="match status" value="1"/>
</dbReference>
<dbReference type="Pfam" id="PF00001">
    <property type="entry name" value="7tm_1"/>
    <property type="match status" value="1"/>
</dbReference>
<keyword evidence="6 10" id="KW-0472">Membrane</keyword>
<evidence type="ECO:0000256" key="6">
    <source>
        <dbReference type="ARBA" id="ARBA00023136"/>
    </source>
</evidence>
<dbReference type="OMA" id="CKIREIF"/>
<dbReference type="PROSITE" id="PS00237">
    <property type="entry name" value="G_PROTEIN_RECEP_F1_1"/>
    <property type="match status" value="1"/>
</dbReference>
<reference evidence="12" key="1">
    <citation type="submission" date="2025-08" db="UniProtKB">
        <authorList>
            <consortium name="Ensembl"/>
        </authorList>
    </citation>
    <scope>IDENTIFICATION</scope>
</reference>
<feature type="transmembrane region" description="Helical" evidence="10">
    <location>
        <begin position="251"/>
        <end position="272"/>
    </location>
</feature>
<dbReference type="Proteomes" id="UP000472276">
    <property type="component" value="Unassembled WGS sequence"/>
</dbReference>
<evidence type="ECO:0000256" key="1">
    <source>
        <dbReference type="ARBA" id="ARBA00004651"/>
    </source>
</evidence>
<keyword evidence="7 9" id="KW-0675">Receptor</keyword>
<feature type="transmembrane region" description="Helical" evidence="10">
    <location>
        <begin position="222"/>
        <end position="239"/>
    </location>
</feature>
<reference evidence="12" key="2">
    <citation type="submission" date="2025-09" db="UniProtKB">
        <authorList>
            <consortium name="Ensembl"/>
        </authorList>
    </citation>
    <scope>IDENTIFICATION</scope>
</reference>
<comment type="subcellular location">
    <subcellularLocation>
        <location evidence="1">Cell membrane</location>
        <topology evidence="1">Multi-pass membrane protein</topology>
    </subcellularLocation>
</comment>
<dbReference type="PANTHER" id="PTHR24249:SF415">
    <property type="entry name" value="TRACE AMINE-ASSOCIATED RECEPTOR 1"/>
    <property type="match status" value="1"/>
</dbReference>
<dbReference type="InterPro" id="IPR050569">
    <property type="entry name" value="TAAR"/>
</dbReference>
<dbReference type="PRINTS" id="PR00237">
    <property type="entry name" value="GPCRRHODOPSN"/>
</dbReference>
<evidence type="ECO:0000256" key="5">
    <source>
        <dbReference type="ARBA" id="ARBA00023040"/>
    </source>
</evidence>
<name>A0A668RE65_OREAU</name>
<comment type="similarity">
    <text evidence="9">Belongs to the G-protein coupled receptor 1 family.</text>
</comment>
<dbReference type="GO" id="GO:0005886">
    <property type="term" value="C:plasma membrane"/>
    <property type="evidence" value="ECO:0007669"/>
    <property type="project" value="UniProtKB-SubCell"/>
</dbReference>
<dbReference type="Gene3D" id="1.20.1070.10">
    <property type="entry name" value="Rhodopsin 7-helix transmembrane proteins"/>
    <property type="match status" value="1"/>
</dbReference>
<keyword evidence="4 10" id="KW-1133">Transmembrane helix</keyword>
<feature type="transmembrane region" description="Helical" evidence="10">
    <location>
        <begin position="168"/>
        <end position="192"/>
    </location>
</feature>
<keyword evidence="13" id="KW-1185">Reference proteome</keyword>
<evidence type="ECO:0000256" key="3">
    <source>
        <dbReference type="ARBA" id="ARBA00022692"/>
    </source>
</evidence>
<keyword evidence="2" id="KW-1003">Cell membrane</keyword>
<protein>
    <recommendedName>
        <fullName evidence="11">G-protein coupled receptors family 1 profile domain-containing protein</fullName>
    </recommendedName>
</protein>
<feature type="transmembrane region" description="Helical" evidence="10">
    <location>
        <begin position="33"/>
        <end position="60"/>
    </location>
</feature>
<dbReference type="InterPro" id="IPR000276">
    <property type="entry name" value="GPCR_Rhodpsn"/>
</dbReference>
<feature type="domain" description="G-protein coupled receptors family 1 profile" evidence="11">
    <location>
        <begin position="30"/>
        <end position="232"/>
    </location>
</feature>
<dbReference type="GO" id="GO:0001594">
    <property type="term" value="F:trace-amine receptor activity"/>
    <property type="evidence" value="ECO:0007669"/>
    <property type="project" value="TreeGrafter"/>
</dbReference>
<gene>
    <name evidence="12" type="primary">TAAR1</name>
</gene>
<sequence length="282" mass="32025">MESELTLNKTVNVIHPCYDFTYTFRSNPSAECILLYTFLGSLPVVTICGNLLVIISVVYFKRLHAPTNYLTLMAITVTSCWHYEDLFCKVRGCFDVTLSTASILNLCCISIDRYYAIYQPLTYKSRINDCVVSMIILLIWGIAVLIGIEASRMRGETSSSNLKKSRRFSLQTPLTPVIIMLSIYLKIFLVALKQVKSIQNTTCQNTKFGATASKMEKKATKTLAIVMGVFLLFIEKLNWLTLSNSMLNPLIYAFFYSWFRSAFITIISGKIFQSDLFNSKLL</sequence>
<evidence type="ECO:0000256" key="4">
    <source>
        <dbReference type="ARBA" id="ARBA00022989"/>
    </source>
</evidence>
<keyword evidence="5 9" id="KW-0297">G-protein coupled receptor</keyword>